<evidence type="ECO:0000256" key="1">
    <source>
        <dbReference type="ARBA" id="ARBA00009375"/>
    </source>
</evidence>
<reference evidence="6" key="1">
    <citation type="submission" date="2020-09" db="EMBL/GenBank/DDBJ databases">
        <title>Comparative genome analyses of four rice-infecting Rhizoctonia solani isolates reveal extensive enrichment of homogalacturonan modification genes.</title>
        <authorList>
            <person name="Lee D.-Y."/>
            <person name="Jeon J."/>
            <person name="Kim K.-T."/>
            <person name="Cheong K."/>
            <person name="Song H."/>
            <person name="Choi G."/>
            <person name="Ko J."/>
            <person name="Opiyo S.O."/>
            <person name="Zuo S."/>
            <person name="Madhav S."/>
            <person name="Lee Y.-H."/>
            <person name="Wang G.-L."/>
        </authorList>
    </citation>
    <scope>NUCLEOTIDE SEQUENCE</scope>
    <source>
        <strain evidence="6">AG1-IA B2</strain>
    </source>
</reference>
<feature type="compositionally biased region" description="Polar residues" evidence="5">
    <location>
        <begin position="328"/>
        <end position="340"/>
    </location>
</feature>
<feature type="region of interest" description="Disordered" evidence="5">
    <location>
        <begin position="670"/>
        <end position="698"/>
    </location>
</feature>
<evidence type="ECO:0000256" key="2">
    <source>
        <dbReference type="ARBA" id="ARBA00022694"/>
    </source>
</evidence>
<dbReference type="InterPro" id="IPR020103">
    <property type="entry name" value="PsdUridine_synth_cat_dom_sf"/>
</dbReference>
<comment type="caution">
    <text evidence="6">The sequence shown here is derived from an EMBL/GenBank/DDBJ whole genome shotgun (WGS) entry which is preliminary data.</text>
</comment>
<comment type="similarity">
    <text evidence="1">Belongs to the tRNA pseudouridine synthase TruA family.</text>
</comment>
<evidence type="ECO:0000256" key="4">
    <source>
        <dbReference type="ARBA" id="ARBA00036943"/>
    </source>
</evidence>
<dbReference type="PANTHER" id="PTHR11142">
    <property type="entry name" value="PSEUDOURIDYLATE SYNTHASE"/>
    <property type="match status" value="1"/>
</dbReference>
<feature type="compositionally biased region" description="Basic and acidic residues" evidence="5">
    <location>
        <begin position="377"/>
        <end position="392"/>
    </location>
</feature>
<proteinExistence type="inferred from homology"/>
<dbReference type="GO" id="GO:1990481">
    <property type="term" value="P:mRNA pseudouridine synthesis"/>
    <property type="evidence" value="ECO:0007669"/>
    <property type="project" value="TreeGrafter"/>
</dbReference>
<feature type="compositionally biased region" description="Basic and acidic residues" evidence="5">
    <location>
        <begin position="353"/>
        <end position="369"/>
    </location>
</feature>
<feature type="compositionally biased region" description="Low complexity" evidence="5">
    <location>
        <begin position="316"/>
        <end position="327"/>
    </location>
</feature>
<dbReference type="InterPro" id="IPR001406">
    <property type="entry name" value="PsdUridine_synth_TruA"/>
</dbReference>
<protein>
    <recommendedName>
        <fullName evidence="8">tRNA pseudouridine synthase A</fullName>
    </recommendedName>
</protein>
<sequence length="698" mass="77429">MLQNLSSNAVPRERKGSVDIHVHTQRSCFVEATNNHATCDPIGHRSRFIAPYSLPPKYEKEFSGGRQKPRPKPLSNSLPLPTLPVVTFRSGDAGPNISDPKFAEIRNVVDDENLTPTGPDEKAKGLVERNRRRFGMMYYPESVRDELRRARTMSGSPRVKMQLTPSSSSSFCGEIIISSAREDGAFFEPPSWFSIASESGDPSRFSLSTSDEPPSGRILSIASTPTSAKSWETFRIPSIPPSPVDSAPSPISPVPRDPRLPPADYLLYKEMYDDAMIKMHGKLPAEWVAYTIVIFPARTASKPSRMKTASTIVISEAPDGAPAEPGASNSNDPEDSTPSSSKRKNKTRGGRGRGRDQRARTDRNAERKGSWASRGTRNNEDKPVDDGQEKAPRLPKKKVAVLIGFCGTGYNGMQIQRDAGTNTIENTLFNAMVKAGAVSEDNSDDPVKVNLQRAARTDAGVHAAGNVVSLKMITEPPDTPDLVAKLNELLPPEIRVWTFVRSTNAFNSRLKNHTFLMGSNGYQSCTTVKVLCYIRLCRKMTTLLIFASRTGSPAVTLIPQTFNGTKLVIPKAPALGLLLQEPRFGTYNKHVLEENELAAGRGQTDRIRELIEWEPLRENIDAFKHAFIYNRIRAEEAKHSVFAAWLKFIDDYEGWEFKYLNPEEREYLWKNPASKGDESVTDSEDEDTSKKPNADMEG</sequence>
<dbReference type="GO" id="GO:0009982">
    <property type="term" value="F:pseudouridine synthase activity"/>
    <property type="evidence" value="ECO:0007669"/>
    <property type="project" value="InterPro"/>
</dbReference>
<dbReference type="GO" id="GO:0005634">
    <property type="term" value="C:nucleus"/>
    <property type="evidence" value="ECO:0007669"/>
    <property type="project" value="TreeGrafter"/>
</dbReference>
<feature type="compositionally biased region" description="Basic residues" evidence="5">
    <location>
        <begin position="341"/>
        <end position="352"/>
    </location>
</feature>
<dbReference type="SUPFAM" id="SSF55120">
    <property type="entry name" value="Pseudouridine synthase"/>
    <property type="match status" value="1"/>
</dbReference>
<evidence type="ECO:0008006" key="8">
    <source>
        <dbReference type="Google" id="ProtNLM"/>
    </source>
</evidence>
<organism evidence="6 7">
    <name type="scientific">Rhizoctonia solani</name>
    <dbReference type="NCBI Taxonomy" id="456999"/>
    <lineage>
        <taxon>Eukaryota</taxon>
        <taxon>Fungi</taxon>
        <taxon>Dikarya</taxon>
        <taxon>Basidiomycota</taxon>
        <taxon>Agaricomycotina</taxon>
        <taxon>Agaricomycetes</taxon>
        <taxon>Cantharellales</taxon>
        <taxon>Ceratobasidiaceae</taxon>
        <taxon>Rhizoctonia</taxon>
    </lineage>
</organism>
<dbReference type="Gene3D" id="3.30.70.660">
    <property type="entry name" value="Pseudouridine synthase I, catalytic domain, C-terminal subdomain"/>
    <property type="match status" value="1"/>
</dbReference>
<dbReference type="Gene3D" id="3.30.70.580">
    <property type="entry name" value="Pseudouridine synthase I, catalytic domain, N-terminal subdomain"/>
    <property type="match status" value="1"/>
</dbReference>
<evidence type="ECO:0000256" key="5">
    <source>
        <dbReference type="SAM" id="MobiDB-lite"/>
    </source>
</evidence>
<feature type="compositionally biased region" description="Basic and acidic residues" evidence="5">
    <location>
        <begin position="688"/>
        <end position="698"/>
    </location>
</feature>
<accession>A0A8H7INM2</accession>
<dbReference type="FunFam" id="3.30.70.580:FF:000002">
    <property type="entry name" value="tRNA pseudouridine synthase"/>
    <property type="match status" value="1"/>
</dbReference>
<evidence type="ECO:0000313" key="6">
    <source>
        <dbReference type="EMBL" id="KAF8761466.1"/>
    </source>
</evidence>
<evidence type="ECO:0000313" key="7">
    <source>
        <dbReference type="Proteomes" id="UP000614334"/>
    </source>
</evidence>
<keyword evidence="2" id="KW-0819">tRNA processing</keyword>
<feature type="region of interest" description="Disordered" evidence="5">
    <location>
        <begin position="58"/>
        <end position="78"/>
    </location>
</feature>
<dbReference type="InterPro" id="IPR020095">
    <property type="entry name" value="PsdUridine_synth_TruA_C"/>
</dbReference>
<dbReference type="PANTHER" id="PTHR11142:SF4">
    <property type="entry name" value="PSEUDOURIDYLATE SYNTHASE 1 HOMOLOG"/>
    <property type="match status" value="1"/>
</dbReference>
<dbReference type="GO" id="GO:0003723">
    <property type="term" value="F:RNA binding"/>
    <property type="evidence" value="ECO:0007669"/>
    <property type="project" value="InterPro"/>
</dbReference>
<dbReference type="InterPro" id="IPR020094">
    <property type="entry name" value="TruA/RsuA/RluB/E/F_N"/>
</dbReference>
<evidence type="ECO:0000256" key="3">
    <source>
        <dbReference type="ARBA" id="ARBA00023235"/>
    </source>
</evidence>
<dbReference type="AlphaFoldDB" id="A0A8H7INM2"/>
<dbReference type="GO" id="GO:0031119">
    <property type="term" value="P:tRNA pseudouridine synthesis"/>
    <property type="evidence" value="ECO:0007669"/>
    <property type="project" value="TreeGrafter"/>
</dbReference>
<gene>
    <name evidence="6" type="ORF">RHS01_00030</name>
</gene>
<name>A0A8H7INM2_9AGAM</name>
<feature type="region of interest" description="Disordered" evidence="5">
    <location>
        <begin position="315"/>
        <end position="395"/>
    </location>
</feature>
<dbReference type="Proteomes" id="UP000614334">
    <property type="component" value="Unassembled WGS sequence"/>
</dbReference>
<dbReference type="EMBL" id="JACYCF010000001">
    <property type="protein sequence ID" value="KAF8761466.1"/>
    <property type="molecule type" value="Genomic_DNA"/>
</dbReference>
<comment type="catalytic activity">
    <reaction evidence="4">
        <text>a uridine in tRNA = a pseudouridine in tRNA</text>
        <dbReference type="Rhea" id="RHEA:54572"/>
        <dbReference type="Rhea" id="RHEA-COMP:13339"/>
        <dbReference type="Rhea" id="RHEA-COMP:13934"/>
        <dbReference type="ChEBI" id="CHEBI:65314"/>
        <dbReference type="ChEBI" id="CHEBI:65315"/>
    </reaction>
</comment>
<keyword evidence="3" id="KW-0413">Isomerase</keyword>